<reference evidence="13 14" key="1">
    <citation type="submission" date="2014-11" db="EMBL/GenBank/DDBJ databases">
        <title>Genetic blueprint of the zoonotic pathogen Toxocara canis.</title>
        <authorList>
            <person name="Zhu X.-Q."/>
            <person name="Korhonen P.K."/>
            <person name="Cai H."/>
            <person name="Young N.D."/>
            <person name="Nejsum P."/>
            <person name="von Samson-Himmelstjerna G."/>
            <person name="Boag P.R."/>
            <person name="Tan P."/>
            <person name="Li Q."/>
            <person name="Min J."/>
            <person name="Yang Y."/>
            <person name="Wang X."/>
            <person name="Fang X."/>
            <person name="Hall R.S."/>
            <person name="Hofmann A."/>
            <person name="Sternberg P.W."/>
            <person name="Jex A.R."/>
            <person name="Gasser R.B."/>
        </authorList>
    </citation>
    <scope>NUCLEOTIDE SEQUENCE [LARGE SCALE GENOMIC DNA]</scope>
    <source>
        <strain evidence="13">PN_DK_2014</strain>
    </source>
</reference>
<dbReference type="InterPro" id="IPR011989">
    <property type="entry name" value="ARM-like"/>
</dbReference>
<keyword evidence="3" id="KW-0132">Cell division</keyword>
<sequence length="1475" mass="162914">MDEWSLMSEVDILPKLPAQFNEWLESKKWTERRDALQAVLDELTKSPRLDPKANYGELTNTLRNVLAKDANINVCALCAKCIAGIANGLRTKFAPFASMYISVIFERFKEKKPTLRDPLIECIDAVAATVNLDTLLDDFTASMDKPNPNIKLQACNFVYRVMKNYSQNCAPKKVIKGVAPLLIKFTSDSDAEVRDAACSALGSMMRLTGEKVMNTFIGNLQEDKVKMKKITDARDRATAEVTEEEAKRAQAAAALGGSVVGDTGGSAPSLDAPTPCVPAAQPEIDPWDMLDPVDVLAKLPDNFKEGVESKKWLERRDALQTLLTLCTDNPKLDPKANYGEHVAILNKILEKDANINVCAVAARCLTAFASGLRKKFAPYAQVVTPVIFEKFKEKKPVLRDPLIDCIDAVAASTTLDAMAEDIQVALEKPNPNIKIQTNLFLYRVFKKYNTQTMPKKVLKAFAPIIVKHTGDSDPEVREASYAALGAAMKAIGEKACLVLISDIAEDKLKMTKIRNTILNTTDSFSIKDFCEKAIQEAGPDVVSVMVQSIHKSNHSDAKSADNGADTKSDAPLKPPAPGVGNKTTGKPVARKMTSGEEDEESEAATKASAKEVAAPREPEDAPKPKDELFLVNKEKTVRLRDEKNLKLLKWNFDQPTTEHVEQLKTLLSGVTQASLFLMLFNKDFKMHLKAIDAMQTALMENHESIMANCDLILKWISLRFFETNPTVLLRVLDLSLAIFTQIRDGSESFTDAEMNAFLPYLIMKMGEPKDSVRTPVRSIVHLVTDIMGPPKVFPLILDGLKTKNSRQKTECLQVLEELLDTTGVAATTTPGPSLKQIAACIGDRDNNVRNAAINAVIAAWKEEGDRVFQLIGKMSDKDRAMLCERIKRSGAASRAKGGPGPERAPGTPAQTGRGRPSIGSGLKGGRTGEGTRRSASRAGRSGASSRAGSPEQEGAVFDKTFKVITQGNEPFGVGATQEGGRRRFALDPALLGFDDVEALPKSELVGENLDILQPFEPPVRQRTRPVSQPHRTESVSSITSLESSAGEVDKVVHSVASISQVTASTAIGQLQYLLTEPGMFRFVADRADAVVQAIVTQTSLIRSRHLNDVNALDEVNELVRTICNFISSLVKEPSTCSRVSSEPLKMLIQEFLYLLKDDRMKRLRDIESIYRSLNYLTIRICDNADPTACFTALCSMLKSALYDPRNQTVELINKCIYKQSELFVREGPLDLDIIVKALHDFMQEFRPRVDDCDAVKNSVHAMELCIQRLVAGARSSVLDHFSLVPNPETSEAVSYIRKCVRGLQNKSNQSSLASSAYGELPGQVPSSNYEDAVKRLVAKIVDDPVGPGMRRLHTFLKDNPDARKYLDDALKKFDYHAGDMPKSPRGKHSIFRDFIVYQLKKMDRNDRETPEVSSEYTKMHEFTRQVLSELKSYQQTGIWPTEVPVSAQEAVTVDAIKTTLRRSFQPERAFVAIIF</sequence>
<evidence type="ECO:0000256" key="4">
    <source>
        <dbReference type="ARBA" id="ARBA00022737"/>
    </source>
</evidence>
<dbReference type="Pfam" id="PF21041">
    <property type="entry name" value="XMAP215_CLASP_TOG"/>
    <property type="match status" value="3"/>
</dbReference>
<name>A0A0B2UZM2_TOXCA</name>
<keyword evidence="7" id="KW-0131">Cell cycle</keyword>
<dbReference type="InterPro" id="IPR021133">
    <property type="entry name" value="HEAT_type_2"/>
</dbReference>
<dbReference type="InterPro" id="IPR045110">
    <property type="entry name" value="XMAP215"/>
</dbReference>
<feature type="compositionally biased region" description="Basic and acidic residues" evidence="11">
    <location>
        <begin position="613"/>
        <end position="626"/>
    </location>
</feature>
<evidence type="ECO:0000256" key="1">
    <source>
        <dbReference type="ARBA" id="ARBA00004300"/>
    </source>
</evidence>
<feature type="repeat" description="HEAT" evidence="9">
    <location>
        <begin position="178"/>
        <end position="216"/>
    </location>
</feature>
<keyword evidence="2" id="KW-0963">Cytoplasm</keyword>
<dbReference type="GO" id="GO:0051301">
    <property type="term" value="P:cell division"/>
    <property type="evidence" value="ECO:0007669"/>
    <property type="project" value="UniProtKB-KW"/>
</dbReference>
<dbReference type="InterPro" id="IPR016024">
    <property type="entry name" value="ARM-type_fold"/>
</dbReference>
<dbReference type="GO" id="GO:0046785">
    <property type="term" value="P:microtubule polymerization"/>
    <property type="evidence" value="ECO:0007669"/>
    <property type="project" value="InterPro"/>
</dbReference>
<dbReference type="Gene3D" id="1.25.10.10">
    <property type="entry name" value="Leucine-rich Repeat Variant"/>
    <property type="match status" value="3"/>
</dbReference>
<evidence type="ECO:0000256" key="7">
    <source>
        <dbReference type="ARBA" id="ARBA00023306"/>
    </source>
</evidence>
<evidence type="ECO:0000256" key="2">
    <source>
        <dbReference type="ARBA" id="ARBA00022490"/>
    </source>
</evidence>
<dbReference type="Proteomes" id="UP000031036">
    <property type="component" value="Unassembled WGS sequence"/>
</dbReference>
<dbReference type="EMBL" id="JPKZ01002897">
    <property type="protein sequence ID" value="KHN74542.1"/>
    <property type="molecule type" value="Genomic_DNA"/>
</dbReference>
<dbReference type="SMART" id="SM01349">
    <property type="entry name" value="TOG"/>
    <property type="match status" value="3"/>
</dbReference>
<dbReference type="FunFam" id="1.25.10.10:FF:000050">
    <property type="entry name" value="Cytoskeleton-associated protein 5 isoform X1"/>
    <property type="match status" value="1"/>
</dbReference>
<keyword evidence="14" id="KW-1185">Reference proteome</keyword>
<keyword evidence="4" id="KW-0677">Repeat</keyword>
<dbReference type="GO" id="GO:0051010">
    <property type="term" value="F:microtubule plus-end binding"/>
    <property type="evidence" value="ECO:0007669"/>
    <property type="project" value="InterPro"/>
</dbReference>
<keyword evidence="6" id="KW-0206">Cytoskeleton</keyword>
<comment type="caution">
    <text evidence="13">The sequence shown here is derived from an EMBL/GenBank/DDBJ whole genome shotgun (WGS) entry which is preliminary data.</text>
</comment>
<organism evidence="13 14">
    <name type="scientific">Toxocara canis</name>
    <name type="common">Canine roundworm</name>
    <dbReference type="NCBI Taxonomy" id="6265"/>
    <lineage>
        <taxon>Eukaryota</taxon>
        <taxon>Metazoa</taxon>
        <taxon>Ecdysozoa</taxon>
        <taxon>Nematoda</taxon>
        <taxon>Chromadorea</taxon>
        <taxon>Rhabditida</taxon>
        <taxon>Spirurina</taxon>
        <taxon>Ascaridomorpha</taxon>
        <taxon>Ascaridoidea</taxon>
        <taxon>Toxocaridae</taxon>
        <taxon>Toxocara</taxon>
    </lineage>
</organism>
<feature type="domain" description="TOG" evidence="12">
    <location>
        <begin position="657"/>
        <end position="895"/>
    </location>
</feature>
<dbReference type="OrthoDB" id="205662at2759"/>
<dbReference type="OMA" id="NINVCAV"/>
<feature type="repeat" description="HEAT" evidence="9">
    <location>
        <begin position="461"/>
        <end position="495"/>
    </location>
</feature>
<dbReference type="STRING" id="6265.A0A0B2UZM2"/>
<feature type="region of interest" description="Disordered" evidence="11">
    <location>
        <begin position="552"/>
        <end position="626"/>
    </location>
</feature>
<feature type="region of interest" description="Disordered" evidence="11">
    <location>
        <begin position="889"/>
        <end position="956"/>
    </location>
</feature>
<dbReference type="GO" id="GO:0061863">
    <property type="term" value="F:microtubule plus end polymerase"/>
    <property type="evidence" value="ECO:0007669"/>
    <property type="project" value="InterPro"/>
</dbReference>
<keyword evidence="10" id="KW-0175">Coiled coil</keyword>
<dbReference type="SUPFAM" id="SSF48371">
    <property type="entry name" value="ARM repeat"/>
    <property type="match status" value="1"/>
</dbReference>
<gene>
    <name evidence="13" type="primary">zyg-9</name>
    <name evidence="13" type="ORF">Tcan_08609</name>
</gene>
<dbReference type="GO" id="GO:0005874">
    <property type="term" value="C:microtubule"/>
    <property type="evidence" value="ECO:0007669"/>
    <property type="project" value="UniProtKB-ARBA"/>
</dbReference>
<evidence type="ECO:0000256" key="3">
    <source>
        <dbReference type="ARBA" id="ARBA00022618"/>
    </source>
</evidence>
<evidence type="ECO:0000313" key="14">
    <source>
        <dbReference type="Proteomes" id="UP000031036"/>
    </source>
</evidence>
<evidence type="ECO:0000256" key="8">
    <source>
        <dbReference type="ARBA" id="ARBA00025722"/>
    </source>
</evidence>
<feature type="region of interest" description="Disordered" evidence="11">
    <location>
        <begin position="1020"/>
        <end position="1039"/>
    </location>
</feature>
<evidence type="ECO:0000256" key="9">
    <source>
        <dbReference type="PROSITE-ProRule" id="PRU00103"/>
    </source>
</evidence>
<feature type="compositionally biased region" description="Low complexity" evidence="11">
    <location>
        <begin position="936"/>
        <end position="949"/>
    </location>
</feature>
<dbReference type="GO" id="GO:0005813">
    <property type="term" value="C:centrosome"/>
    <property type="evidence" value="ECO:0007669"/>
    <property type="project" value="UniProtKB-SubCell"/>
</dbReference>
<dbReference type="PROSITE" id="PS50077">
    <property type="entry name" value="HEAT_REPEAT"/>
    <property type="match status" value="2"/>
</dbReference>
<evidence type="ECO:0000256" key="6">
    <source>
        <dbReference type="ARBA" id="ARBA00023212"/>
    </source>
</evidence>
<evidence type="ECO:0000256" key="11">
    <source>
        <dbReference type="SAM" id="MobiDB-lite"/>
    </source>
</evidence>
<dbReference type="FunFam" id="1.25.10.10:FF:000019">
    <property type="entry name" value="Cytoskeleton-associated protein 5"/>
    <property type="match status" value="2"/>
</dbReference>
<evidence type="ECO:0000256" key="5">
    <source>
        <dbReference type="ARBA" id="ARBA00022776"/>
    </source>
</evidence>
<comment type="similarity">
    <text evidence="8">Belongs to the TOG/XMAP215 family.</text>
</comment>
<protein>
    <submittedName>
        <fullName evidence="13">Zygote defective protein 9</fullName>
    </submittedName>
</protein>
<comment type="subcellular location">
    <subcellularLocation>
        <location evidence="1">Cytoplasm</location>
        <location evidence="1">Cytoskeleton</location>
        <location evidence="1">Microtubule organizing center</location>
        <location evidence="1">Centrosome</location>
    </subcellularLocation>
</comment>
<feature type="domain" description="TOG" evidence="12">
    <location>
        <begin position="5"/>
        <end position="243"/>
    </location>
</feature>
<feature type="domain" description="TOG" evidence="12">
    <location>
        <begin position="288"/>
        <end position="527"/>
    </location>
</feature>
<keyword evidence="5" id="KW-0498">Mitosis</keyword>
<dbReference type="InterPro" id="IPR048491">
    <property type="entry name" value="XMAP215_CLASP_TOG"/>
</dbReference>
<dbReference type="PANTHER" id="PTHR12609">
    <property type="entry name" value="MICROTUBULE ASSOCIATED PROTEIN XMAP215"/>
    <property type="match status" value="1"/>
</dbReference>
<dbReference type="InterPro" id="IPR034085">
    <property type="entry name" value="TOG"/>
</dbReference>
<proteinExistence type="inferred from homology"/>
<feature type="compositionally biased region" description="Basic and acidic residues" evidence="11">
    <location>
        <begin position="553"/>
        <end position="570"/>
    </location>
</feature>
<evidence type="ECO:0000313" key="13">
    <source>
        <dbReference type="EMBL" id="KHN74542.1"/>
    </source>
</evidence>
<accession>A0A0B2UZM2</accession>
<dbReference type="GO" id="GO:0051231">
    <property type="term" value="P:spindle elongation"/>
    <property type="evidence" value="ECO:0007669"/>
    <property type="project" value="UniProtKB-ARBA"/>
</dbReference>
<feature type="coiled-coil region" evidence="10">
    <location>
        <begin position="227"/>
        <end position="254"/>
    </location>
</feature>
<evidence type="ECO:0000259" key="12">
    <source>
        <dbReference type="SMART" id="SM01349"/>
    </source>
</evidence>
<evidence type="ECO:0000256" key="10">
    <source>
        <dbReference type="SAM" id="Coils"/>
    </source>
</evidence>
<dbReference type="GO" id="GO:0030951">
    <property type="term" value="P:establishment or maintenance of microtubule cytoskeleton polarity"/>
    <property type="evidence" value="ECO:0007669"/>
    <property type="project" value="InterPro"/>
</dbReference>